<name>A0A1Q5TKH4_9EURO</name>
<organism evidence="2 3">
    <name type="scientific">Penicillium subrubescens</name>
    <dbReference type="NCBI Taxonomy" id="1316194"/>
    <lineage>
        <taxon>Eukaryota</taxon>
        <taxon>Fungi</taxon>
        <taxon>Dikarya</taxon>
        <taxon>Ascomycota</taxon>
        <taxon>Pezizomycotina</taxon>
        <taxon>Eurotiomycetes</taxon>
        <taxon>Eurotiomycetidae</taxon>
        <taxon>Eurotiales</taxon>
        <taxon>Aspergillaceae</taxon>
        <taxon>Penicillium</taxon>
    </lineage>
</organism>
<reference evidence="2 3" key="1">
    <citation type="submission" date="2016-10" db="EMBL/GenBank/DDBJ databases">
        <title>Genome sequence of the ascomycete fungus Penicillium subrubescens.</title>
        <authorList>
            <person name="De Vries R.P."/>
            <person name="Peng M."/>
            <person name="Dilokpimol A."/>
            <person name="Hilden K."/>
            <person name="Makela M.R."/>
            <person name="Grigoriev I."/>
            <person name="Riley R."/>
            <person name="Granchi Z."/>
        </authorList>
    </citation>
    <scope>NUCLEOTIDE SEQUENCE [LARGE SCALE GENOMIC DNA]</scope>
    <source>
        <strain evidence="2 3">CBS 132785</strain>
    </source>
</reference>
<proteinExistence type="predicted"/>
<dbReference type="AlphaFoldDB" id="A0A1Q5TKH4"/>
<gene>
    <name evidence="2" type="ORF">PENSUB_7658</name>
</gene>
<comment type="caution">
    <text evidence="2">The sequence shown here is derived from an EMBL/GenBank/DDBJ whole genome shotgun (WGS) entry which is preliminary data.</text>
</comment>
<evidence type="ECO:0000313" key="2">
    <source>
        <dbReference type="EMBL" id="OKP00727.1"/>
    </source>
</evidence>
<dbReference type="Proteomes" id="UP000186955">
    <property type="component" value="Unassembled WGS sequence"/>
</dbReference>
<evidence type="ECO:0000256" key="1">
    <source>
        <dbReference type="SAM" id="MobiDB-lite"/>
    </source>
</evidence>
<feature type="compositionally biased region" description="Polar residues" evidence="1">
    <location>
        <begin position="1"/>
        <end position="11"/>
    </location>
</feature>
<protein>
    <submittedName>
        <fullName evidence="2">Uncharacterized protein</fullName>
    </submittedName>
</protein>
<dbReference type="EMBL" id="MNBE01000643">
    <property type="protein sequence ID" value="OKP00727.1"/>
    <property type="molecule type" value="Genomic_DNA"/>
</dbReference>
<feature type="region of interest" description="Disordered" evidence="1">
    <location>
        <begin position="1"/>
        <end position="27"/>
    </location>
</feature>
<accession>A0A1Q5TKH4</accession>
<dbReference type="OrthoDB" id="10550654at2759"/>
<sequence length="104" mass="11305">MDIPNQNNGSSPAHDATAKDTPHSVGQTIPENLALKHEKPVPMESSTTNPVLPPNFPVIFCFDGELPHGMICTDRLISFQCAYKLRVAEEDHRVALEALIAGLS</sequence>
<evidence type="ECO:0000313" key="3">
    <source>
        <dbReference type="Proteomes" id="UP000186955"/>
    </source>
</evidence>
<keyword evidence="3" id="KW-1185">Reference proteome</keyword>